<accession>A0A653B7S4</accession>
<dbReference type="AlphaFoldDB" id="A0A653B7S4"/>
<gene>
    <name evidence="1" type="ORF">POT9AD_3737</name>
</gene>
<proteinExistence type="predicted"/>
<evidence type="ECO:0000313" key="1">
    <source>
        <dbReference type="EMBL" id="VDN64712.1"/>
    </source>
</evidence>
<protein>
    <submittedName>
        <fullName evidence="1">Uncharacterized protein</fullName>
    </submittedName>
</protein>
<dbReference type="EMBL" id="LR130779">
    <property type="protein sequence ID" value="VDN64712.1"/>
    <property type="molecule type" value="Genomic_DNA"/>
</dbReference>
<name>A0A653B7S4_ECTOL</name>
<sequence>MSFTAILEGLPPGLSPLARYVCLRLVSRVCTSVDSVADEEELLGQGTKALAKVFGMADVKFAAATAELLKEGVFLDFGVSTGRGRPRRMLRVSDKYRQLQRENPVATAPGSELILRLLALCCRSTESVGGEAWNISRARAARKGGRLSVLNCLLACALCAKADSVGLVQGISMHDLVKWTGLDLASVKHRIRRLAELGFIAVYVPGGNSPLLTHKRKSLYVMNLAHQAFQGLEPVRFYPILPPASDAWGWTLAGVAERFGRLEQLRLEGRRRTLLEAMMSWVERPEGRIHFLWAATDAEFFSRWLPWLICGYVETVLQSESTQVSMRALVRALLPGKISEDFSSRLPGAQDLWLELWNHYLPIVEAPEQPEPKWEADSPQPKGSSQRGDVVTLICRYVFEVIQAIKSQHPTLSESQLKGARLLWFDHEEQGRGLVLALGHR</sequence>
<reference evidence="1" key="1">
    <citation type="submission" date="2018-11" db="EMBL/GenBank/DDBJ databases">
        <authorList>
            <consortium name="Genoscope - CEA"/>
            <person name="William W."/>
        </authorList>
    </citation>
    <scope>NUCLEOTIDE SEQUENCE [LARGE SCALE GENOMIC DNA]</scope>
    <source>
        <strain evidence="1">T9AD</strain>
    </source>
</reference>
<organism evidence="1">
    <name type="scientific">Ectopseudomonas oleovorans</name>
    <name type="common">Pseudomonas oleovorans</name>
    <dbReference type="NCBI Taxonomy" id="301"/>
    <lineage>
        <taxon>Bacteria</taxon>
        <taxon>Pseudomonadati</taxon>
        <taxon>Pseudomonadota</taxon>
        <taxon>Gammaproteobacteria</taxon>
        <taxon>Pseudomonadales</taxon>
        <taxon>Pseudomonadaceae</taxon>
        <taxon>Ectopseudomonas</taxon>
    </lineage>
</organism>